<dbReference type="SUPFAM" id="SSF53448">
    <property type="entry name" value="Nucleotide-diphospho-sugar transferases"/>
    <property type="match status" value="1"/>
</dbReference>
<accession>A0A3E0U4U7</accession>
<keyword evidence="4" id="KW-1133">Transmembrane helix</keyword>
<dbReference type="CDD" id="cd06439">
    <property type="entry name" value="CESA_like_1"/>
    <property type="match status" value="1"/>
</dbReference>
<organism evidence="5 6">
    <name type="scientific">Thalassotalea euphylliae</name>
    <dbReference type="NCBI Taxonomy" id="1655234"/>
    <lineage>
        <taxon>Bacteria</taxon>
        <taxon>Pseudomonadati</taxon>
        <taxon>Pseudomonadota</taxon>
        <taxon>Gammaproteobacteria</taxon>
        <taxon>Alteromonadales</taxon>
        <taxon>Colwelliaceae</taxon>
        <taxon>Thalassotalea</taxon>
    </lineage>
</organism>
<evidence type="ECO:0000256" key="1">
    <source>
        <dbReference type="ARBA" id="ARBA00006739"/>
    </source>
</evidence>
<gene>
    <name evidence="5" type="ORF">DXX94_15340</name>
</gene>
<evidence type="ECO:0000313" key="5">
    <source>
        <dbReference type="EMBL" id="REL31978.1"/>
    </source>
</evidence>
<evidence type="ECO:0000256" key="3">
    <source>
        <dbReference type="ARBA" id="ARBA00022679"/>
    </source>
</evidence>
<sequence length="414" mass="46691">MSYFTFTMMLAALFVLAIFLVIYHHVFYPVLLSLLAKHKRSPLREIATRHYVQSGEDKSMRRFSIVIPAYNEAAFIADKVRNLGCLDYPSDRFELILLCDGCRDETYRLATEALAELGLEELDYQVVNFDVNRGKVAVLKDGVKRAKHEYIVFSDVSALLPVNALLMLDTNFQDASVGAVSGGYCFANKGSVGEQKYWQYQRQVRERESSVASVIGAHGAFYAIRSDCFEDIPADTINDDFLIPMQVIKQGYRVLYDSRVSAIELEQVELAQDMQRRLRIAAGNFQQMLMLASLMNPKYGWNAVNFISGKVLRALMPFILLFILLSNVLLVGVLGLFADSGTELNTNWQWLFQLTLAGQLVLYLGVSLLNISRKVPASGIIKMICYLVNGYWVALIGSTKYMLGLQAKVWSKIE</sequence>
<dbReference type="Gene3D" id="3.90.550.10">
    <property type="entry name" value="Spore Coat Polysaccharide Biosynthesis Protein SpsA, Chain A"/>
    <property type="match status" value="1"/>
</dbReference>
<reference evidence="6" key="1">
    <citation type="submission" date="2018-08" db="EMBL/GenBank/DDBJ databases">
        <title>Thalassotalea euphylliae genome.</title>
        <authorList>
            <person name="Summers S."/>
            <person name="Rice S.A."/>
            <person name="Freckelton M.L."/>
            <person name="Nedved B.T."/>
            <person name="Hadfield M.G."/>
        </authorList>
    </citation>
    <scope>NUCLEOTIDE SEQUENCE [LARGE SCALE GENOMIC DNA]</scope>
    <source>
        <strain evidence="6">H3</strain>
    </source>
</reference>
<dbReference type="Pfam" id="PF13641">
    <property type="entry name" value="Glyco_tranf_2_3"/>
    <property type="match status" value="1"/>
</dbReference>
<feature type="transmembrane region" description="Helical" evidence="4">
    <location>
        <begin position="318"/>
        <end position="338"/>
    </location>
</feature>
<dbReference type="AlphaFoldDB" id="A0A3E0U4U7"/>
<dbReference type="RefSeq" id="WP_116017218.1">
    <property type="nucleotide sequence ID" value="NZ_QUOT01000001.1"/>
</dbReference>
<feature type="transmembrane region" description="Helical" evidence="4">
    <location>
        <begin position="383"/>
        <end position="403"/>
    </location>
</feature>
<dbReference type="GO" id="GO:0016757">
    <property type="term" value="F:glycosyltransferase activity"/>
    <property type="evidence" value="ECO:0007669"/>
    <property type="project" value="UniProtKB-KW"/>
</dbReference>
<dbReference type="PANTHER" id="PTHR43630">
    <property type="entry name" value="POLY-BETA-1,6-N-ACETYL-D-GLUCOSAMINE SYNTHASE"/>
    <property type="match status" value="1"/>
</dbReference>
<evidence type="ECO:0000256" key="4">
    <source>
        <dbReference type="SAM" id="Phobius"/>
    </source>
</evidence>
<keyword evidence="2" id="KW-0328">Glycosyltransferase</keyword>
<dbReference type="Proteomes" id="UP000256899">
    <property type="component" value="Unassembled WGS sequence"/>
</dbReference>
<dbReference type="InterPro" id="IPR029044">
    <property type="entry name" value="Nucleotide-diphossugar_trans"/>
</dbReference>
<feature type="transmembrane region" description="Helical" evidence="4">
    <location>
        <begin position="350"/>
        <end position="371"/>
    </location>
</feature>
<keyword evidence="3 5" id="KW-0808">Transferase</keyword>
<protein>
    <submittedName>
        <fullName evidence="5">Glycosyltransferase family 2 protein</fullName>
    </submittedName>
</protein>
<feature type="transmembrane region" description="Helical" evidence="4">
    <location>
        <begin position="6"/>
        <end position="35"/>
    </location>
</feature>
<dbReference type="PANTHER" id="PTHR43630:SF1">
    <property type="entry name" value="POLY-BETA-1,6-N-ACETYL-D-GLUCOSAMINE SYNTHASE"/>
    <property type="match status" value="1"/>
</dbReference>
<evidence type="ECO:0000256" key="2">
    <source>
        <dbReference type="ARBA" id="ARBA00022676"/>
    </source>
</evidence>
<evidence type="ECO:0000313" key="6">
    <source>
        <dbReference type="Proteomes" id="UP000256899"/>
    </source>
</evidence>
<comment type="caution">
    <text evidence="5">The sequence shown here is derived from an EMBL/GenBank/DDBJ whole genome shotgun (WGS) entry which is preliminary data.</text>
</comment>
<keyword evidence="4" id="KW-0472">Membrane</keyword>
<proteinExistence type="inferred from homology"/>
<keyword evidence="4" id="KW-0812">Transmembrane</keyword>
<keyword evidence="6" id="KW-1185">Reference proteome</keyword>
<comment type="similarity">
    <text evidence="1">Belongs to the glycosyltransferase 2 family.</text>
</comment>
<dbReference type="EMBL" id="QUOT01000001">
    <property type="protein sequence ID" value="REL31978.1"/>
    <property type="molecule type" value="Genomic_DNA"/>
</dbReference>
<name>A0A3E0U4U7_9GAMM</name>